<dbReference type="EMBL" id="AAGCHW010000132">
    <property type="protein sequence ID" value="EBM3648268.1"/>
    <property type="molecule type" value="Genomic_DNA"/>
</dbReference>
<dbReference type="GO" id="GO:0071111">
    <property type="term" value="F:cyclic-guanylate-specific phosphodiesterase activity"/>
    <property type="evidence" value="ECO:0007669"/>
    <property type="project" value="InterPro"/>
</dbReference>
<comment type="caution">
    <text evidence="5">The sequence shown here is derived from an EMBL/GenBank/DDBJ whole genome shotgun (WGS) entry which is preliminary data.</text>
</comment>
<dbReference type="Gene3D" id="3.20.20.450">
    <property type="entry name" value="EAL domain"/>
    <property type="match status" value="1"/>
</dbReference>
<accession>A0A5T5YKL1</accession>
<proteinExistence type="inferred from homology"/>
<comment type="subunit">
    <text evidence="2">Interacts with FlhD in the FlhC(2)FlhD(4) heterohexamer, inhibiting its ability to activate transcription.</text>
</comment>
<organism evidence="5">
    <name type="scientific">Salmonella enterica</name>
    <name type="common">Salmonella choleraesuis</name>
    <dbReference type="NCBI Taxonomy" id="28901"/>
    <lineage>
        <taxon>Bacteria</taxon>
        <taxon>Pseudomonadati</taxon>
        <taxon>Pseudomonadota</taxon>
        <taxon>Gammaproteobacteria</taxon>
        <taxon>Enterobacterales</taxon>
        <taxon>Enterobacteriaceae</taxon>
        <taxon>Salmonella</taxon>
    </lineage>
</organism>
<evidence type="ECO:0000259" key="4">
    <source>
        <dbReference type="PROSITE" id="PS50883"/>
    </source>
</evidence>
<dbReference type="AlphaFoldDB" id="A0A5T5YKL1"/>
<protein>
    <recommendedName>
        <fullName evidence="3">Anti-FlhC(2)FlhD(4) factor YdiV</fullName>
    </recommendedName>
</protein>
<dbReference type="CDD" id="cd01948">
    <property type="entry name" value="EAL"/>
    <property type="match status" value="1"/>
</dbReference>
<evidence type="ECO:0000256" key="3">
    <source>
        <dbReference type="ARBA" id="ARBA00018009"/>
    </source>
</evidence>
<reference evidence="5" key="1">
    <citation type="submission" date="2018-08" db="EMBL/GenBank/DDBJ databases">
        <authorList>
            <consortium name="PulseNet: The National Subtyping Network for Foodborne Disease Surveillance"/>
            <person name="Tarr C.L."/>
            <person name="Trees E."/>
            <person name="Katz L.S."/>
            <person name="Carleton-Romer H.A."/>
            <person name="Stroika S."/>
            <person name="Kucerova Z."/>
            <person name="Roache K.F."/>
            <person name="Sabol A.L."/>
            <person name="Besser J."/>
            <person name="Gerner-Smidt P."/>
        </authorList>
    </citation>
    <scope>NUCLEOTIDE SEQUENCE</scope>
    <source>
        <strain evidence="5">PNUSAS048855</strain>
    </source>
</reference>
<dbReference type="InterPro" id="IPR001633">
    <property type="entry name" value="EAL_dom"/>
</dbReference>
<dbReference type="Pfam" id="PF00563">
    <property type="entry name" value="EAL"/>
    <property type="match status" value="1"/>
</dbReference>
<dbReference type="InterPro" id="IPR035919">
    <property type="entry name" value="EAL_sf"/>
</dbReference>
<dbReference type="PANTHER" id="PTHR33121:SF79">
    <property type="entry name" value="CYCLIC DI-GMP PHOSPHODIESTERASE PDED-RELATED"/>
    <property type="match status" value="1"/>
</dbReference>
<dbReference type="SUPFAM" id="SSF141868">
    <property type="entry name" value="EAL domain-like"/>
    <property type="match status" value="1"/>
</dbReference>
<evidence type="ECO:0000313" key="5">
    <source>
        <dbReference type="EMBL" id="EBM3648268.1"/>
    </source>
</evidence>
<evidence type="ECO:0000256" key="2">
    <source>
        <dbReference type="ARBA" id="ARBA00011576"/>
    </source>
</evidence>
<sequence length="191" mass="22163">MTISEETIVSTIKKNQFVPFFQPLYDIHTGKCHGVEVLSRLILDNGDVLWPELFLSVVKKNNLMYKMTLELMRKVAKNMAIFEKITSERFIIAINMASSLLSDERFIRASLNMNKLCKMHNCQFELELTEHEQFQPLLHVEPMKLLNKADINIILDDFGTGYSGLSHLHQFCFQGLKIPREILFDLPDNML</sequence>
<dbReference type="PROSITE" id="PS50883">
    <property type="entry name" value="EAL"/>
    <property type="match status" value="1"/>
</dbReference>
<feature type="domain" description="EAL" evidence="4">
    <location>
        <begin position="1"/>
        <end position="191"/>
    </location>
</feature>
<gene>
    <name evidence="5" type="ORF">DXW22_23790</name>
</gene>
<feature type="non-terminal residue" evidence="5">
    <location>
        <position position="191"/>
    </location>
</feature>
<dbReference type="PANTHER" id="PTHR33121">
    <property type="entry name" value="CYCLIC DI-GMP PHOSPHODIESTERASE PDEF"/>
    <property type="match status" value="1"/>
</dbReference>
<name>A0A5T5YKL1_SALER</name>
<comment type="similarity">
    <text evidence="1">Belongs to the YdiV family.</text>
</comment>
<evidence type="ECO:0000256" key="1">
    <source>
        <dbReference type="ARBA" id="ARBA00010927"/>
    </source>
</evidence>
<dbReference type="SMART" id="SM00052">
    <property type="entry name" value="EAL"/>
    <property type="match status" value="1"/>
</dbReference>
<dbReference type="InterPro" id="IPR050706">
    <property type="entry name" value="Cyclic-di-GMP_PDE-like"/>
</dbReference>